<evidence type="ECO:0000313" key="2">
    <source>
        <dbReference type="Proteomes" id="UP000499080"/>
    </source>
</evidence>
<proteinExistence type="predicted"/>
<dbReference type="EMBL" id="BGPR01021386">
    <property type="protein sequence ID" value="GBN86622.1"/>
    <property type="molecule type" value="Genomic_DNA"/>
</dbReference>
<keyword evidence="2" id="KW-1185">Reference proteome</keyword>
<dbReference type="AlphaFoldDB" id="A0A4Y2SEF7"/>
<dbReference type="Proteomes" id="UP000499080">
    <property type="component" value="Unassembled WGS sequence"/>
</dbReference>
<accession>A0A4Y2SEF7</accession>
<evidence type="ECO:0000313" key="1">
    <source>
        <dbReference type="EMBL" id="GBN86622.1"/>
    </source>
</evidence>
<sequence length="83" mass="9456">MFDGLGRYPVGEANRYASDRRSVKLVRYWDDIFKPLCQFVLMQLALISILRTITIAHIGLTGERISGKLGHLAYKPDNPIEHV</sequence>
<organism evidence="1 2">
    <name type="scientific">Araneus ventricosus</name>
    <name type="common">Orbweaver spider</name>
    <name type="synonym">Epeira ventricosa</name>
    <dbReference type="NCBI Taxonomy" id="182803"/>
    <lineage>
        <taxon>Eukaryota</taxon>
        <taxon>Metazoa</taxon>
        <taxon>Ecdysozoa</taxon>
        <taxon>Arthropoda</taxon>
        <taxon>Chelicerata</taxon>
        <taxon>Arachnida</taxon>
        <taxon>Araneae</taxon>
        <taxon>Araneomorphae</taxon>
        <taxon>Entelegynae</taxon>
        <taxon>Araneoidea</taxon>
        <taxon>Araneidae</taxon>
        <taxon>Araneus</taxon>
    </lineage>
</organism>
<name>A0A4Y2SEF7_ARAVE</name>
<protein>
    <submittedName>
        <fullName evidence="1">Uncharacterized protein</fullName>
    </submittedName>
</protein>
<reference evidence="1 2" key="1">
    <citation type="journal article" date="2019" name="Sci. Rep.">
        <title>Orb-weaving spider Araneus ventricosus genome elucidates the spidroin gene catalogue.</title>
        <authorList>
            <person name="Kono N."/>
            <person name="Nakamura H."/>
            <person name="Ohtoshi R."/>
            <person name="Moran D.A.P."/>
            <person name="Shinohara A."/>
            <person name="Yoshida Y."/>
            <person name="Fujiwara M."/>
            <person name="Mori M."/>
            <person name="Tomita M."/>
            <person name="Arakawa K."/>
        </authorList>
    </citation>
    <scope>NUCLEOTIDE SEQUENCE [LARGE SCALE GENOMIC DNA]</scope>
</reference>
<gene>
    <name evidence="1" type="ORF">AVEN_27894_1</name>
</gene>
<comment type="caution">
    <text evidence="1">The sequence shown here is derived from an EMBL/GenBank/DDBJ whole genome shotgun (WGS) entry which is preliminary data.</text>
</comment>